<sequence>MHLLFSALLAGPSSTTPWDRQGLSEKSETQERRISNNPTSPTSLRPSIIDLILTTQHLCEHQPTIRHLPSFTTTRSRISTGDDLYIPRPHSSLAVAN</sequence>
<dbReference type="Proteomes" id="UP000015530">
    <property type="component" value="Unassembled WGS sequence"/>
</dbReference>
<dbReference type="HOGENOM" id="CLU_2346543_0_0_1"/>
<evidence type="ECO:0000313" key="3">
    <source>
        <dbReference type="EMBL" id="EQB55814.1"/>
    </source>
</evidence>
<protein>
    <recommendedName>
        <fullName evidence="5">Secreted protein</fullName>
    </recommendedName>
</protein>
<feature type="signal peptide" evidence="2">
    <location>
        <begin position="1"/>
        <end position="15"/>
    </location>
</feature>
<name>T0KUN2_COLGC</name>
<feature type="compositionally biased region" description="Polar residues" evidence="1">
    <location>
        <begin position="35"/>
        <end position="45"/>
    </location>
</feature>
<evidence type="ECO:0000256" key="2">
    <source>
        <dbReference type="SAM" id="SignalP"/>
    </source>
</evidence>
<comment type="caution">
    <text evidence="3">The sequence shown here is derived from an EMBL/GenBank/DDBJ whole genome shotgun (WGS) entry which is preliminary data.</text>
</comment>
<dbReference type="EMBL" id="AMYD01000862">
    <property type="protein sequence ID" value="EQB55814.1"/>
    <property type="molecule type" value="Genomic_DNA"/>
</dbReference>
<accession>T0KUN2</accession>
<feature type="compositionally biased region" description="Basic and acidic residues" evidence="1">
    <location>
        <begin position="22"/>
        <end position="34"/>
    </location>
</feature>
<evidence type="ECO:0008006" key="5">
    <source>
        <dbReference type="Google" id="ProtNLM"/>
    </source>
</evidence>
<evidence type="ECO:0000256" key="1">
    <source>
        <dbReference type="SAM" id="MobiDB-lite"/>
    </source>
</evidence>
<evidence type="ECO:0000313" key="4">
    <source>
        <dbReference type="Proteomes" id="UP000015530"/>
    </source>
</evidence>
<keyword evidence="2" id="KW-0732">Signal</keyword>
<feature type="chain" id="PRO_5012000159" description="Secreted protein" evidence="2">
    <location>
        <begin position="16"/>
        <end position="97"/>
    </location>
</feature>
<feature type="region of interest" description="Disordered" evidence="1">
    <location>
        <begin position="11"/>
        <end position="45"/>
    </location>
</feature>
<gene>
    <name evidence="3" type="ORF">CGLO_04225</name>
</gene>
<organism evidence="3 4">
    <name type="scientific">Colletotrichum gloeosporioides (strain Cg-14)</name>
    <name type="common">Anthracnose fungus</name>
    <name type="synonym">Glomerella cingulata</name>
    <dbReference type="NCBI Taxonomy" id="1237896"/>
    <lineage>
        <taxon>Eukaryota</taxon>
        <taxon>Fungi</taxon>
        <taxon>Dikarya</taxon>
        <taxon>Ascomycota</taxon>
        <taxon>Pezizomycotina</taxon>
        <taxon>Sordariomycetes</taxon>
        <taxon>Hypocreomycetidae</taxon>
        <taxon>Glomerellales</taxon>
        <taxon>Glomerellaceae</taxon>
        <taxon>Colletotrichum</taxon>
        <taxon>Colletotrichum gloeosporioides species complex</taxon>
    </lineage>
</organism>
<proteinExistence type="predicted"/>
<dbReference type="AlphaFoldDB" id="T0KUN2"/>
<reference evidence="4" key="1">
    <citation type="journal article" date="2013" name="Mol. Plant Microbe Interact.">
        <title>Global aspects of pacC regulation of pathogenicity genes in Colletotrichum gloeosporioides as revealed by transcriptome analysis.</title>
        <authorList>
            <person name="Alkan N."/>
            <person name="Meng X."/>
            <person name="Friedlander G."/>
            <person name="Reuveni E."/>
            <person name="Sukno S."/>
            <person name="Sherman A."/>
            <person name="Thon M."/>
            <person name="Fluhr R."/>
            <person name="Prusky D."/>
        </authorList>
    </citation>
    <scope>NUCLEOTIDE SEQUENCE [LARGE SCALE GENOMIC DNA]</scope>
    <source>
        <strain evidence="4">Cg-14</strain>
    </source>
</reference>